<feature type="domain" description="Protein kinase" evidence="11">
    <location>
        <begin position="84"/>
        <end position="362"/>
    </location>
</feature>
<keyword evidence="2" id="KW-1003">Cell membrane</keyword>
<dbReference type="SUPFAM" id="SSF56112">
    <property type="entry name" value="Protein kinase-like (PK-like)"/>
    <property type="match status" value="1"/>
</dbReference>
<gene>
    <name evidence="12" type="ORF">FYJ85_09910</name>
</gene>
<evidence type="ECO:0000259" key="11">
    <source>
        <dbReference type="PROSITE" id="PS50011"/>
    </source>
</evidence>
<dbReference type="GO" id="GO:0004674">
    <property type="term" value="F:protein serine/threonine kinase activity"/>
    <property type="evidence" value="ECO:0007669"/>
    <property type="project" value="TreeGrafter"/>
</dbReference>
<keyword evidence="3" id="KW-0808">Transferase</keyword>
<dbReference type="PANTHER" id="PTHR43289:SF6">
    <property type="entry name" value="SERINE_THREONINE-PROTEIN KINASE NEKL-3"/>
    <property type="match status" value="1"/>
</dbReference>
<evidence type="ECO:0000256" key="6">
    <source>
        <dbReference type="ARBA" id="ARBA00022777"/>
    </source>
</evidence>
<dbReference type="SMART" id="SM00220">
    <property type="entry name" value="S_TKc"/>
    <property type="match status" value="1"/>
</dbReference>
<comment type="caution">
    <text evidence="12">The sequence shown here is derived from an EMBL/GenBank/DDBJ whole genome shotgun (WGS) entry which is preliminary data.</text>
</comment>
<evidence type="ECO:0000256" key="3">
    <source>
        <dbReference type="ARBA" id="ARBA00022679"/>
    </source>
</evidence>
<evidence type="ECO:0000256" key="8">
    <source>
        <dbReference type="ARBA" id="ARBA00022989"/>
    </source>
</evidence>
<dbReference type="GO" id="GO:0005886">
    <property type="term" value="C:plasma membrane"/>
    <property type="evidence" value="ECO:0007669"/>
    <property type="project" value="UniProtKB-SubCell"/>
</dbReference>
<evidence type="ECO:0000313" key="12">
    <source>
        <dbReference type="EMBL" id="MST97356.1"/>
    </source>
</evidence>
<protein>
    <submittedName>
        <fullName evidence="12">Protein kinase</fullName>
    </submittedName>
</protein>
<evidence type="ECO:0000256" key="7">
    <source>
        <dbReference type="ARBA" id="ARBA00022840"/>
    </source>
</evidence>
<dbReference type="InterPro" id="IPR008271">
    <property type="entry name" value="Ser/Thr_kinase_AS"/>
</dbReference>
<keyword evidence="4 10" id="KW-0812">Transmembrane</keyword>
<dbReference type="EMBL" id="VUNS01000009">
    <property type="protein sequence ID" value="MST97356.1"/>
    <property type="molecule type" value="Genomic_DNA"/>
</dbReference>
<evidence type="ECO:0000256" key="10">
    <source>
        <dbReference type="SAM" id="Phobius"/>
    </source>
</evidence>
<dbReference type="CDD" id="cd14014">
    <property type="entry name" value="STKc_PknB_like"/>
    <property type="match status" value="1"/>
</dbReference>
<dbReference type="PROSITE" id="PS50011">
    <property type="entry name" value="PROTEIN_KINASE_DOM"/>
    <property type="match status" value="1"/>
</dbReference>
<dbReference type="AlphaFoldDB" id="A0A844G1W6"/>
<proteinExistence type="predicted"/>
<evidence type="ECO:0000256" key="9">
    <source>
        <dbReference type="ARBA" id="ARBA00023136"/>
    </source>
</evidence>
<dbReference type="Proteomes" id="UP000435649">
    <property type="component" value="Unassembled WGS sequence"/>
</dbReference>
<dbReference type="Gene3D" id="3.30.200.20">
    <property type="entry name" value="Phosphorylase Kinase, domain 1"/>
    <property type="match status" value="1"/>
</dbReference>
<reference evidence="12 13" key="1">
    <citation type="submission" date="2019-08" db="EMBL/GenBank/DDBJ databases">
        <title>In-depth cultivation of the pig gut microbiome towards novel bacterial diversity and tailored functional studies.</title>
        <authorList>
            <person name="Wylensek D."/>
            <person name="Hitch T.C.A."/>
            <person name="Clavel T."/>
        </authorList>
    </citation>
    <scope>NUCLEOTIDE SEQUENCE [LARGE SCALE GENOMIC DNA]</scope>
    <source>
        <strain evidence="12 13">BBE-744-WT-12</strain>
    </source>
</reference>
<evidence type="ECO:0000256" key="2">
    <source>
        <dbReference type="ARBA" id="ARBA00022475"/>
    </source>
</evidence>
<keyword evidence="9 10" id="KW-0472">Membrane</keyword>
<keyword evidence="13" id="KW-1185">Reference proteome</keyword>
<name>A0A844G1W6_9BACT</name>
<dbReference type="Gene3D" id="1.10.510.10">
    <property type="entry name" value="Transferase(Phosphotransferase) domain 1"/>
    <property type="match status" value="1"/>
</dbReference>
<accession>A0A844G1W6</accession>
<dbReference type="Pfam" id="PF00069">
    <property type="entry name" value="Pkinase"/>
    <property type="match status" value="1"/>
</dbReference>
<dbReference type="Gene3D" id="3.30.450.20">
    <property type="entry name" value="PAS domain"/>
    <property type="match status" value="2"/>
</dbReference>
<keyword evidence="7" id="KW-0067">ATP-binding</keyword>
<evidence type="ECO:0000313" key="13">
    <source>
        <dbReference type="Proteomes" id="UP000435649"/>
    </source>
</evidence>
<dbReference type="GO" id="GO:0005524">
    <property type="term" value="F:ATP binding"/>
    <property type="evidence" value="ECO:0007669"/>
    <property type="project" value="UniProtKB-KW"/>
</dbReference>
<sequence length="770" mass="87427">MVRRESCFETRNTGTGMPGCTVVSGDVRERSVRVSRLSFFLGRFGSKTANAGELPGRTDIGDDEELELRKNTVREEFADFDENFELREQIADGGQGLISRAVDKKLNRIVAVKTLNGTLKERSSSRNAFVAEARVTGRLDHPAVVPVHGLYSDSAGNLHLAMKLVRGDTLKEYLDKTASLYRRMPRRQVERGERKMLQQRLEIFLRVCEAVAYAHHRKVIHRDLKPENIMIGSFSETYVMDWGIAEHQSWKDAGSASGKFSGTVQYAAPEIINSQAYDSRSDIYSLGLILFEMVYLKPAYPSGSMPEAVEMARKGRIAFCDHRFRCRVDRDLTMIVRKALAPLPAERYQNVKSLMKDLRSYLRCDEVSANPDGIRGRLFRSFRRNYRPLLLIWGMLLLGCMCLVSLFLYREMEKEAVRRQTEAAFSEIYSKGVHAATQFDFRLHSFENLLNTLSWETSLLLERPAAGGEKMTFYGFSGAARPEGEPPGFAYSPVYRRKIDLDTFVYLVPRAVRPETVELRGTLLKLDPLRRGFFRLVSQSLAEVSPVPAGEEKQKEMIRSFAKPPFAWVYVGLKSGLYVCYPYHDDCDEDYDPRQRPWYRLAEEAADRQAVWSEPYVGHGAAAKTGRGELIVTCARAVTGDDGRVLGVAAADITLARLREMMLQNVNASRAVTNRYLVDGGGRVIIGSGSGPEDETAPEDDGFRQFPNPELLRTIRDRRNGRLFVTEDGVRRLYFFQKIETVGWMYIERIDFAEMLRSKHKTTNKLSDIV</sequence>
<dbReference type="CDD" id="cd12913">
    <property type="entry name" value="PDC1_MCP_like"/>
    <property type="match status" value="1"/>
</dbReference>
<evidence type="ECO:0000256" key="5">
    <source>
        <dbReference type="ARBA" id="ARBA00022741"/>
    </source>
</evidence>
<keyword evidence="5" id="KW-0547">Nucleotide-binding</keyword>
<dbReference type="InterPro" id="IPR011009">
    <property type="entry name" value="Kinase-like_dom_sf"/>
</dbReference>
<dbReference type="InterPro" id="IPR033479">
    <property type="entry name" value="dCache_1"/>
</dbReference>
<dbReference type="PANTHER" id="PTHR43289">
    <property type="entry name" value="MITOGEN-ACTIVATED PROTEIN KINASE KINASE KINASE 20-RELATED"/>
    <property type="match status" value="1"/>
</dbReference>
<organism evidence="12 13">
    <name type="scientific">Victivallis lenta</name>
    <dbReference type="NCBI Taxonomy" id="2606640"/>
    <lineage>
        <taxon>Bacteria</taxon>
        <taxon>Pseudomonadati</taxon>
        <taxon>Lentisphaerota</taxon>
        <taxon>Lentisphaeria</taxon>
        <taxon>Victivallales</taxon>
        <taxon>Victivallaceae</taxon>
        <taxon>Victivallis</taxon>
    </lineage>
</organism>
<dbReference type="InterPro" id="IPR000719">
    <property type="entry name" value="Prot_kinase_dom"/>
</dbReference>
<feature type="transmembrane region" description="Helical" evidence="10">
    <location>
        <begin position="390"/>
        <end position="409"/>
    </location>
</feature>
<evidence type="ECO:0000256" key="1">
    <source>
        <dbReference type="ARBA" id="ARBA00004651"/>
    </source>
</evidence>
<keyword evidence="8 10" id="KW-1133">Transmembrane helix</keyword>
<comment type="subcellular location">
    <subcellularLocation>
        <location evidence="1">Cell membrane</location>
        <topology evidence="1">Multi-pass membrane protein</topology>
    </subcellularLocation>
</comment>
<dbReference type="RefSeq" id="WP_154418249.1">
    <property type="nucleotide sequence ID" value="NZ_VUNS01000009.1"/>
</dbReference>
<dbReference type="Pfam" id="PF02743">
    <property type="entry name" value="dCache_1"/>
    <property type="match status" value="1"/>
</dbReference>
<evidence type="ECO:0000256" key="4">
    <source>
        <dbReference type="ARBA" id="ARBA00022692"/>
    </source>
</evidence>
<dbReference type="PROSITE" id="PS00108">
    <property type="entry name" value="PROTEIN_KINASE_ST"/>
    <property type="match status" value="1"/>
</dbReference>
<keyword evidence="6 12" id="KW-0418">Kinase</keyword>